<evidence type="ECO:0000313" key="18">
    <source>
        <dbReference type="EMBL" id="BES93349.1"/>
    </source>
</evidence>
<evidence type="ECO:0000259" key="17">
    <source>
        <dbReference type="PROSITE" id="PS50051"/>
    </source>
</evidence>
<dbReference type="PRINTS" id="PR01657">
    <property type="entry name" value="MCMFAMILY"/>
</dbReference>
<evidence type="ECO:0000256" key="11">
    <source>
        <dbReference type="ARBA" id="ARBA00023204"/>
    </source>
</evidence>
<keyword evidence="6" id="KW-0227">DNA damage</keyword>
<dbReference type="Gene3D" id="3.40.50.300">
    <property type="entry name" value="P-loop containing nucleotide triphosphate hydrolases"/>
    <property type="match status" value="1"/>
</dbReference>
<dbReference type="EC" id="3.6.4.12" evidence="3"/>
<keyword evidence="8" id="KW-0347">Helicase</keyword>
<evidence type="ECO:0000256" key="3">
    <source>
        <dbReference type="ARBA" id="ARBA00012551"/>
    </source>
</evidence>
<comment type="similarity">
    <text evidence="2 15">Belongs to the MCM family.</text>
</comment>
<evidence type="ECO:0000256" key="13">
    <source>
        <dbReference type="ARBA" id="ARBA00041085"/>
    </source>
</evidence>
<dbReference type="Pfam" id="PF17207">
    <property type="entry name" value="MCM_OB"/>
    <property type="match status" value="1"/>
</dbReference>
<feature type="region of interest" description="Disordered" evidence="16">
    <location>
        <begin position="656"/>
        <end position="675"/>
    </location>
</feature>
<keyword evidence="11" id="KW-0234">DNA repair</keyword>
<protein>
    <recommendedName>
        <fullName evidence="13">DNA helicase MCM9</fullName>
        <ecNumber evidence="3">3.6.4.12</ecNumber>
    </recommendedName>
</protein>
<evidence type="ECO:0000256" key="16">
    <source>
        <dbReference type="SAM" id="MobiDB-lite"/>
    </source>
</evidence>
<keyword evidence="10 15" id="KW-0238">DNA-binding</keyword>
<dbReference type="SUPFAM" id="SSF50249">
    <property type="entry name" value="Nucleic acid-binding proteins"/>
    <property type="match status" value="1"/>
</dbReference>
<name>A0ABN7APJ5_9HEMI</name>
<dbReference type="PANTHER" id="PTHR11630:SF48">
    <property type="entry name" value="DNA HELICASE MCM9"/>
    <property type="match status" value="1"/>
</dbReference>
<dbReference type="InterPro" id="IPR058768">
    <property type="entry name" value="MCM9_N"/>
</dbReference>
<accession>A0ABN7APJ5</accession>
<reference evidence="18 19" key="1">
    <citation type="submission" date="2023-09" db="EMBL/GenBank/DDBJ databases">
        <title>Nesidiocoris tenuis whole genome shotgun sequence.</title>
        <authorList>
            <person name="Shibata T."/>
            <person name="Shimoda M."/>
            <person name="Kobayashi T."/>
            <person name="Uehara T."/>
        </authorList>
    </citation>
    <scope>NUCLEOTIDE SEQUENCE [LARGE SCALE GENOMIC DNA]</scope>
    <source>
        <strain evidence="18 19">Japan</strain>
    </source>
</reference>
<dbReference type="PROSITE" id="PS50051">
    <property type="entry name" value="MCM_2"/>
    <property type="match status" value="1"/>
</dbReference>
<feature type="compositionally biased region" description="Low complexity" evidence="16">
    <location>
        <begin position="881"/>
        <end position="892"/>
    </location>
</feature>
<keyword evidence="9 15" id="KW-0067">ATP-binding</keyword>
<comment type="subcellular location">
    <subcellularLocation>
        <location evidence="1">Nucleus</location>
    </subcellularLocation>
</comment>
<dbReference type="Proteomes" id="UP001307889">
    <property type="component" value="Chromosome 4"/>
</dbReference>
<evidence type="ECO:0000256" key="7">
    <source>
        <dbReference type="ARBA" id="ARBA00022801"/>
    </source>
</evidence>
<dbReference type="InterPro" id="IPR018525">
    <property type="entry name" value="MCM_CS"/>
</dbReference>
<feature type="domain" description="MCM C-terminal AAA(+) ATPase" evidence="17">
    <location>
        <begin position="295"/>
        <end position="499"/>
    </location>
</feature>
<keyword evidence="4" id="KW-0235">DNA replication</keyword>
<dbReference type="PANTHER" id="PTHR11630">
    <property type="entry name" value="DNA REPLICATION LICENSING FACTOR MCM FAMILY MEMBER"/>
    <property type="match status" value="1"/>
</dbReference>
<feature type="compositionally biased region" description="Basic residues" evidence="16">
    <location>
        <begin position="707"/>
        <end position="722"/>
    </location>
</feature>
<evidence type="ECO:0000256" key="14">
    <source>
        <dbReference type="ARBA" id="ARBA00047995"/>
    </source>
</evidence>
<proteinExistence type="inferred from homology"/>
<evidence type="ECO:0000256" key="10">
    <source>
        <dbReference type="ARBA" id="ARBA00023125"/>
    </source>
</evidence>
<gene>
    <name evidence="18" type="ORF">NTJ_06158</name>
</gene>
<dbReference type="Pfam" id="PF00493">
    <property type="entry name" value="MCM"/>
    <property type="match status" value="1"/>
</dbReference>
<sequence length="916" mass="101720">MSEVSDVAVELVDYALQHHQQQLQKMLESPNVNAHYSISINFVTLFETSTSLGDGILSQPVVFLPLCDKALVDAQQRIVDVSKQLEWVVKQKVHARISALPVCPELYKSVFPRNEDLGSFLRISGTVVRRTMPKMLEFRKTYICNKCKHSFTVNAVYEKHYELPRVGGCKNPVPCKNTNLAAVSSPDDFKDYQELKLQEQVGKLDMGSIPKSMIVTVEDDLVDSCKPGDDVVICGIVRRRWKNFVNGTRPEVELVLQANHLEVCNAQNNASFVTNELAEEFREFWKSHAYRPLFGRNFILQSICPEVYGLYLIKLAVVLVLAGGVAQNPGTGARVRGESHLLLVGDPGTAKSQLLRFAAAVSPRSVFTTGIGSTSAGLTVSAAMAAGGEWQLEAGALVLADGGICCIDEFNSIRESERASIHEAMEQQTLSVAKAGMVCKLSTVCSILAATNPKGQYDTAHPITVNCAIASPLLSRFDLVFVLLDRKNREWDSLISSYIIQDKTSSKSLPSEFWNAEKLQAYFTIAKNIEPRLSENASLILREYYRIQRRNELRSASRITVRLLESLVRLAQAHAKFMFRDEVTVQDAVMSVSLMEASQQSSSIDAYLCNPVQTTFPEDPEEEYIELAHKVLGNIGLDQMLDEEIKKYQNGLNRRAHGPNLPVNAESSQVPQSKSDLAKKLDVVFHNIRQNKLREEQKALVFQQKGANKKRKQRADKGKKRKEPSVQRDGDSSFSSGEDDLAKVDEKTAKNCKKRPKLTVESNDSDSSDFLDNLSPIKPKHGHTGTSPTNNSDGERSNYFEAAKPAERRLTEREPREEEPIKSIDTPNGKTSTQIPSKKTPISTRTMNKLKMFTFKSPTSPVKEAKLNSPPASESPNLTINSQNSSKSNSANGCTINTQSSIFCIGNDDADSDYDL</sequence>
<evidence type="ECO:0000256" key="4">
    <source>
        <dbReference type="ARBA" id="ARBA00022705"/>
    </source>
</evidence>
<dbReference type="SUPFAM" id="SSF52540">
    <property type="entry name" value="P-loop containing nucleoside triphosphate hydrolases"/>
    <property type="match status" value="1"/>
</dbReference>
<dbReference type="Pfam" id="PF17855">
    <property type="entry name" value="MCM_lid"/>
    <property type="match status" value="1"/>
</dbReference>
<dbReference type="SMART" id="SM00350">
    <property type="entry name" value="MCM"/>
    <property type="match status" value="1"/>
</dbReference>
<feature type="compositionally biased region" description="Polar residues" evidence="16">
    <location>
        <begin position="870"/>
        <end position="880"/>
    </location>
</feature>
<dbReference type="Gene3D" id="2.20.28.10">
    <property type="match status" value="1"/>
</dbReference>
<feature type="compositionally biased region" description="Basic and acidic residues" evidence="16">
    <location>
        <begin position="793"/>
        <end position="822"/>
    </location>
</feature>
<evidence type="ECO:0000256" key="6">
    <source>
        <dbReference type="ARBA" id="ARBA00022763"/>
    </source>
</evidence>
<evidence type="ECO:0000256" key="8">
    <source>
        <dbReference type="ARBA" id="ARBA00022806"/>
    </source>
</evidence>
<feature type="compositionally biased region" description="Polar residues" evidence="16">
    <location>
        <begin position="825"/>
        <end position="847"/>
    </location>
</feature>
<evidence type="ECO:0000256" key="1">
    <source>
        <dbReference type="ARBA" id="ARBA00004123"/>
    </source>
</evidence>
<dbReference type="InterPro" id="IPR012340">
    <property type="entry name" value="NA-bd_OB-fold"/>
</dbReference>
<dbReference type="Pfam" id="PF26066">
    <property type="entry name" value="MCM9_N"/>
    <property type="match status" value="1"/>
</dbReference>
<dbReference type="EMBL" id="AP028912">
    <property type="protein sequence ID" value="BES93349.1"/>
    <property type="molecule type" value="Genomic_DNA"/>
</dbReference>
<keyword evidence="19" id="KW-1185">Reference proteome</keyword>
<keyword evidence="12" id="KW-0539">Nucleus</keyword>
<dbReference type="InterPro" id="IPR027417">
    <property type="entry name" value="P-loop_NTPase"/>
</dbReference>
<evidence type="ECO:0000256" key="12">
    <source>
        <dbReference type="ARBA" id="ARBA00023242"/>
    </source>
</evidence>
<organism evidence="18 19">
    <name type="scientific">Nesidiocoris tenuis</name>
    <dbReference type="NCBI Taxonomy" id="355587"/>
    <lineage>
        <taxon>Eukaryota</taxon>
        <taxon>Metazoa</taxon>
        <taxon>Ecdysozoa</taxon>
        <taxon>Arthropoda</taxon>
        <taxon>Hexapoda</taxon>
        <taxon>Insecta</taxon>
        <taxon>Pterygota</taxon>
        <taxon>Neoptera</taxon>
        <taxon>Paraneoptera</taxon>
        <taxon>Hemiptera</taxon>
        <taxon>Heteroptera</taxon>
        <taxon>Panheteroptera</taxon>
        <taxon>Cimicomorpha</taxon>
        <taxon>Miridae</taxon>
        <taxon>Dicyphina</taxon>
        <taxon>Nesidiocoris</taxon>
    </lineage>
</organism>
<dbReference type="InterPro" id="IPR001208">
    <property type="entry name" value="MCM_dom"/>
</dbReference>
<dbReference type="InterPro" id="IPR033762">
    <property type="entry name" value="MCM_OB"/>
</dbReference>
<feature type="compositionally biased region" description="Polar residues" evidence="16">
    <location>
        <begin position="665"/>
        <end position="675"/>
    </location>
</feature>
<evidence type="ECO:0000256" key="15">
    <source>
        <dbReference type="RuleBase" id="RU004070"/>
    </source>
</evidence>
<dbReference type="InterPro" id="IPR031327">
    <property type="entry name" value="MCM"/>
</dbReference>
<keyword evidence="5 15" id="KW-0547">Nucleotide-binding</keyword>
<keyword evidence="7" id="KW-0378">Hydrolase</keyword>
<feature type="compositionally biased region" description="Basic and acidic residues" evidence="16">
    <location>
        <begin position="740"/>
        <end position="749"/>
    </location>
</feature>
<dbReference type="InterPro" id="IPR041562">
    <property type="entry name" value="MCM_lid"/>
</dbReference>
<dbReference type="PROSITE" id="PS00847">
    <property type="entry name" value="MCM_1"/>
    <property type="match status" value="1"/>
</dbReference>
<evidence type="ECO:0000256" key="5">
    <source>
        <dbReference type="ARBA" id="ARBA00022741"/>
    </source>
</evidence>
<comment type="catalytic activity">
    <reaction evidence="14">
        <text>ATP + H2O = ADP + phosphate + H(+)</text>
        <dbReference type="Rhea" id="RHEA:13065"/>
        <dbReference type="ChEBI" id="CHEBI:15377"/>
        <dbReference type="ChEBI" id="CHEBI:15378"/>
        <dbReference type="ChEBI" id="CHEBI:30616"/>
        <dbReference type="ChEBI" id="CHEBI:43474"/>
        <dbReference type="ChEBI" id="CHEBI:456216"/>
        <dbReference type="EC" id="3.6.4.12"/>
    </reaction>
</comment>
<dbReference type="Gene3D" id="2.40.50.140">
    <property type="entry name" value="Nucleic acid-binding proteins"/>
    <property type="match status" value="1"/>
</dbReference>
<feature type="region of interest" description="Disordered" evidence="16">
    <location>
        <begin position="699"/>
        <end position="893"/>
    </location>
</feature>
<evidence type="ECO:0000256" key="2">
    <source>
        <dbReference type="ARBA" id="ARBA00008010"/>
    </source>
</evidence>
<evidence type="ECO:0000256" key="9">
    <source>
        <dbReference type="ARBA" id="ARBA00022840"/>
    </source>
</evidence>
<evidence type="ECO:0000313" key="19">
    <source>
        <dbReference type="Proteomes" id="UP001307889"/>
    </source>
</evidence>